<name>A0A401LVP3_9BACE</name>
<dbReference type="PANTHER" id="PTHR42852">
    <property type="entry name" value="THIOL:DISULFIDE INTERCHANGE PROTEIN DSBE"/>
    <property type="match status" value="1"/>
</dbReference>
<dbReference type="GO" id="GO:0030313">
    <property type="term" value="C:cell envelope"/>
    <property type="evidence" value="ECO:0007669"/>
    <property type="project" value="UniProtKB-SubCell"/>
</dbReference>
<dbReference type="PROSITE" id="PS51352">
    <property type="entry name" value="THIOREDOXIN_2"/>
    <property type="match status" value="1"/>
</dbReference>
<dbReference type="InterPro" id="IPR036249">
    <property type="entry name" value="Thioredoxin-like_sf"/>
</dbReference>
<accession>A0A401LVP3</accession>
<dbReference type="AlphaFoldDB" id="A0A401LVP3"/>
<dbReference type="InterPro" id="IPR050553">
    <property type="entry name" value="Thioredoxin_ResA/DsbE_sf"/>
</dbReference>
<keyword evidence="4" id="KW-0676">Redox-active center</keyword>
<evidence type="ECO:0000313" key="6">
    <source>
        <dbReference type="EMBL" id="GCB35589.1"/>
    </source>
</evidence>
<dbReference type="RefSeq" id="WP_125041496.1">
    <property type="nucleotide sequence ID" value="NZ_BHWB01000007.1"/>
</dbReference>
<dbReference type="PANTHER" id="PTHR42852:SF6">
    <property type="entry name" value="THIOL:DISULFIDE INTERCHANGE PROTEIN DSBE"/>
    <property type="match status" value="1"/>
</dbReference>
<keyword evidence="2" id="KW-0201">Cytochrome c-type biogenesis</keyword>
<gene>
    <name evidence="6" type="ORF">KGMB02408_25340</name>
</gene>
<evidence type="ECO:0000313" key="7">
    <source>
        <dbReference type="Proteomes" id="UP000288079"/>
    </source>
</evidence>
<comment type="caution">
    <text evidence="6">The sequence shown here is derived from an EMBL/GenBank/DDBJ whole genome shotgun (WGS) entry which is preliminary data.</text>
</comment>
<dbReference type="CDD" id="cd02966">
    <property type="entry name" value="TlpA_like_family"/>
    <property type="match status" value="1"/>
</dbReference>
<evidence type="ECO:0000256" key="4">
    <source>
        <dbReference type="ARBA" id="ARBA00023284"/>
    </source>
</evidence>
<dbReference type="Proteomes" id="UP000288079">
    <property type="component" value="Unassembled WGS sequence"/>
</dbReference>
<dbReference type="InterPro" id="IPR017937">
    <property type="entry name" value="Thioredoxin_CS"/>
</dbReference>
<sequence>MKKLLLLFITATTIMSYGAEKTSIEISLRKTQDSVIFVAPPIEGITLGFTDTLYVTEGKKATLQLEINDLSSVYLRHGKTFCNVIVEPGKNYSVCFDYEAEPIIQISDPVQMLRNKVFQEKNFYKYEFVRDYKVTPLDTVGTKMRANFDSLLTADKKQFEKLEMSQAMRKFIELDLELYWMGSMAKVIRANFSDCSSNEKQMYNDYMKEWSQIYKDYPLTTQMIPSQYFKSYVEIAATLKSATDGKVRDFKTAQEYYDYLFNNVRLIKNQKIKQAFWAQALFMEALNNKRFEKILKKYINEFLTTYPNEGFKTTFIPFIKAIDLFHAKVDSEFDKNVSFVENGDSIKTLQELLAKFKGKPVLVDFWFSTCGPCVSNSKRFGKEMERFAEQNGITLLCVSIDEDIEQWHNAIKYYEIGGNHIKTCKSLHEDIYKAYSIYMFPHYMLVGSNGEILINRLKDLSEGNDFYNQIHDALEKNNVSFILE</sequence>
<evidence type="ECO:0000256" key="1">
    <source>
        <dbReference type="ARBA" id="ARBA00004196"/>
    </source>
</evidence>
<organism evidence="6 7">
    <name type="scientific">Bacteroides faecalis</name>
    <dbReference type="NCBI Taxonomy" id="2447885"/>
    <lineage>
        <taxon>Bacteria</taxon>
        <taxon>Pseudomonadati</taxon>
        <taxon>Bacteroidota</taxon>
        <taxon>Bacteroidia</taxon>
        <taxon>Bacteroidales</taxon>
        <taxon>Bacteroidaceae</taxon>
        <taxon>Bacteroides</taxon>
    </lineage>
</organism>
<dbReference type="EMBL" id="BHWB01000007">
    <property type="protein sequence ID" value="GCB35589.1"/>
    <property type="molecule type" value="Genomic_DNA"/>
</dbReference>
<dbReference type="Pfam" id="PF13905">
    <property type="entry name" value="Thioredoxin_8"/>
    <property type="match status" value="1"/>
</dbReference>
<keyword evidence="3" id="KW-1015">Disulfide bond</keyword>
<comment type="subcellular location">
    <subcellularLocation>
        <location evidence="1">Cell envelope</location>
    </subcellularLocation>
</comment>
<evidence type="ECO:0000256" key="2">
    <source>
        <dbReference type="ARBA" id="ARBA00022748"/>
    </source>
</evidence>
<reference evidence="6 7" key="1">
    <citation type="submission" date="2018-10" db="EMBL/GenBank/DDBJ databases">
        <title>Draft Genome Sequence of Bacteroides sp. KCTC 15687.</title>
        <authorList>
            <person name="Yu S.Y."/>
            <person name="Kim J.S."/>
            <person name="Oh B.S."/>
            <person name="Park S.H."/>
            <person name="Kang S.W."/>
            <person name="Park J.E."/>
            <person name="Choi S.H."/>
            <person name="Han K.I."/>
            <person name="Lee K.C."/>
            <person name="Eom M.K."/>
            <person name="Suh M.K."/>
            <person name="Lee D.H."/>
            <person name="Yoon H."/>
            <person name="Kim B."/>
            <person name="Yang S.J."/>
            <person name="Lee J.S."/>
            <person name="Lee J.H."/>
        </authorList>
    </citation>
    <scope>NUCLEOTIDE SEQUENCE [LARGE SCALE GENOMIC DNA]</scope>
    <source>
        <strain evidence="6 7">KCTC 15687</strain>
    </source>
</reference>
<dbReference type="PROSITE" id="PS00194">
    <property type="entry name" value="THIOREDOXIN_1"/>
    <property type="match status" value="1"/>
</dbReference>
<keyword evidence="7" id="KW-1185">Reference proteome</keyword>
<proteinExistence type="predicted"/>
<feature type="domain" description="Thioredoxin" evidence="5">
    <location>
        <begin position="316"/>
        <end position="479"/>
    </location>
</feature>
<dbReference type="SUPFAM" id="SSF52833">
    <property type="entry name" value="Thioredoxin-like"/>
    <property type="match status" value="1"/>
</dbReference>
<dbReference type="OrthoDB" id="736810at2"/>
<evidence type="ECO:0000256" key="3">
    <source>
        <dbReference type="ARBA" id="ARBA00023157"/>
    </source>
</evidence>
<dbReference type="GO" id="GO:0017004">
    <property type="term" value="P:cytochrome complex assembly"/>
    <property type="evidence" value="ECO:0007669"/>
    <property type="project" value="UniProtKB-KW"/>
</dbReference>
<dbReference type="InterPro" id="IPR012336">
    <property type="entry name" value="Thioredoxin-like_fold"/>
</dbReference>
<dbReference type="Gene3D" id="3.40.30.10">
    <property type="entry name" value="Glutaredoxin"/>
    <property type="match status" value="1"/>
</dbReference>
<protein>
    <recommendedName>
        <fullName evidence="5">Thioredoxin domain-containing protein</fullName>
    </recommendedName>
</protein>
<evidence type="ECO:0000259" key="5">
    <source>
        <dbReference type="PROSITE" id="PS51352"/>
    </source>
</evidence>
<dbReference type="InterPro" id="IPR013766">
    <property type="entry name" value="Thioredoxin_domain"/>
</dbReference>